<proteinExistence type="inferred from homology"/>
<organism evidence="3 4">
    <name type="scientific">Actinopolymorpha pittospori</name>
    <dbReference type="NCBI Taxonomy" id="648752"/>
    <lineage>
        <taxon>Bacteria</taxon>
        <taxon>Bacillati</taxon>
        <taxon>Actinomycetota</taxon>
        <taxon>Actinomycetes</taxon>
        <taxon>Propionibacteriales</taxon>
        <taxon>Actinopolymorphaceae</taxon>
        <taxon>Actinopolymorpha</taxon>
    </lineage>
</organism>
<evidence type="ECO:0000259" key="2">
    <source>
        <dbReference type="SMART" id="SM00244"/>
    </source>
</evidence>
<gene>
    <name evidence="3" type="ORF">HEB94_000025</name>
</gene>
<evidence type="ECO:0000256" key="1">
    <source>
        <dbReference type="ARBA" id="ARBA00008164"/>
    </source>
</evidence>
<dbReference type="InterPro" id="IPR043202">
    <property type="entry name" value="Band-7_stomatin-like"/>
</dbReference>
<evidence type="ECO:0000313" key="4">
    <source>
        <dbReference type="Proteomes" id="UP000638648"/>
    </source>
</evidence>
<dbReference type="RefSeq" id="WP_192748063.1">
    <property type="nucleotide sequence ID" value="NZ_BAABJL010000056.1"/>
</dbReference>
<dbReference type="SUPFAM" id="SSF117892">
    <property type="entry name" value="Band 7/SPFH domain"/>
    <property type="match status" value="1"/>
</dbReference>
<evidence type="ECO:0000313" key="3">
    <source>
        <dbReference type="EMBL" id="MBE1603177.1"/>
    </source>
</evidence>
<dbReference type="AlphaFoldDB" id="A0A927MTU9"/>
<sequence>MDYLSMAIVVVALVAILLARSVVIVPMPHAGLVERLGRYHRTLPPGLSLVVPFIDTLRYKVDLSEQTHSFTPRYVVSRDDEIVTTEMLVRFQVVDPVAATYEVANYVTVFDELTQRPLEDIVAEMDLERALVSDRQITAKLNRVLRDAAASWGVRVNEVEITSIRHSPSTRQRST</sequence>
<dbReference type="PANTHER" id="PTHR10264:SF19">
    <property type="entry name" value="AT06885P-RELATED"/>
    <property type="match status" value="1"/>
</dbReference>
<comment type="similarity">
    <text evidence="1">Belongs to the band 7/mec-2 family.</text>
</comment>
<dbReference type="GO" id="GO:0005886">
    <property type="term" value="C:plasma membrane"/>
    <property type="evidence" value="ECO:0007669"/>
    <property type="project" value="InterPro"/>
</dbReference>
<dbReference type="GO" id="GO:0006508">
    <property type="term" value="P:proteolysis"/>
    <property type="evidence" value="ECO:0007669"/>
    <property type="project" value="UniProtKB-KW"/>
</dbReference>
<dbReference type="EMBL" id="JADBEM010000001">
    <property type="protein sequence ID" value="MBE1603177.1"/>
    <property type="molecule type" value="Genomic_DNA"/>
</dbReference>
<dbReference type="PRINTS" id="PR00721">
    <property type="entry name" value="STOMATIN"/>
</dbReference>
<name>A0A927MTU9_9ACTN</name>
<keyword evidence="3" id="KW-0378">Hydrolase</keyword>
<feature type="domain" description="Band 7" evidence="2">
    <location>
        <begin position="20"/>
        <end position="172"/>
    </location>
</feature>
<comment type="caution">
    <text evidence="3">The sequence shown here is derived from an EMBL/GenBank/DDBJ whole genome shotgun (WGS) entry which is preliminary data.</text>
</comment>
<dbReference type="SMART" id="SM00244">
    <property type="entry name" value="PHB"/>
    <property type="match status" value="1"/>
</dbReference>
<dbReference type="PANTHER" id="PTHR10264">
    <property type="entry name" value="BAND 7 PROTEIN-RELATED"/>
    <property type="match status" value="1"/>
</dbReference>
<accession>A0A927MTU9</accession>
<dbReference type="Gene3D" id="3.30.479.30">
    <property type="entry name" value="Band 7 domain"/>
    <property type="match status" value="1"/>
</dbReference>
<keyword evidence="3" id="KW-0645">Protease</keyword>
<dbReference type="GO" id="GO:0008233">
    <property type="term" value="F:peptidase activity"/>
    <property type="evidence" value="ECO:0007669"/>
    <property type="project" value="UniProtKB-KW"/>
</dbReference>
<dbReference type="Proteomes" id="UP000638648">
    <property type="component" value="Unassembled WGS sequence"/>
</dbReference>
<dbReference type="Pfam" id="PF01145">
    <property type="entry name" value="Band_7"/>
    <property type="match status" value="1"/>
</dbReference>
<reference evidence="3" key="1">
    <citation type="submission" date="2020-10" db="EMBL/GenBank/DDBJ databases">
        <title>Sequencing the genomes of 1000 actinobacteria strains.</title>
        <authorList>
            <person name="Klenk H.-P."/>
        </authorList>
    </citation>
    <scope>NUCLEOTIDE SEQUENCE</scope>
    <source>
        <strain evidence="3">DSM 45354</strain>
    </source>
</reference>
<dbReference type="InterPro" id="IPR036013">
    <property type="entry name" value="Band_7/SPFH_dom_sf"/>
</dbReference>
<keyword evidence="4" id="KW-1185">Reference proteome</keyword>
<protein>
    <submittedName>
        <fullName evidence="3">Regulator of protease activity HflC (Stomatin/prohibitin superfamily)</fullName>
    </submittedName>
</protein>
<dbReference type="InterPro" id="IPR001972">
    <property type="entry name" value="Stomatin_HflK_fam"/>
</dbReference>
<dbReference type="InterPro" id="IPR001107">
    <property type="entry name" value="Band_7"/>
</dbReference>